<evidence type="ECO:0000256" key="1">
    <source>
        <dbReference type="SAM" id="Coils"/>
    </source>
</evidence>
<keyword evidence="4" id="KW-1185">Reference proteome</keyword>
<dbReference type="EMBL" id="JH992973">
    <property type="protein sequence ID" value="EKX52164.1"/>
    <property type="molecule type" value="Genomic_DNA"/>
</dbReference>
<dbReference type="OrthoDB" id="10676448at2759"/>
<dbReference type="PaxDb" id="55529-EKX52164"/>
<gene>
    <name evidence="2" type="ORF">GUITHDRAFT_102066</name>
</gene>
<protein>
    <submittedName>
        <fullName evidence="2 3">Uncharacterized protein</fullName>
    </submittedName>
</protein>
<dbReference type="STRING" id="905079.L1JV15"/>
<accession>L1JV15</accession>
<dbReference type="Proteomes" id="UP000011087">
    <property type="component" value="Unassembled WGS sequence"/>
</dbReference>
<dbReference type="AlphaFoldDB" id="L1JV15"/>
<reference evidence="2 4" key="1">
    <citation type="journal article" date="2012" name="Nature">
        <title>Algal genomes reveal evolutionary mosaicism and the fate of nucleomorphs.</title>
        <authorList>
            <consortium name="DOE Joint Genome Institute"/>
            <person name="Curtis B.A."/>
            <person name="Tanifuji G."/>
            <person name="Burki F."/>
            <person name="Gruber A."/>
            <person name="Irimia M."/>
            <person name="Maruyama S."/>
            <person name="Arias M.C."/>
            <person name="Ball S.G."/>
            <person name="Gile G.H."/>
            <person name="Hirakawa Y."/>
            <person name="Hopkins J.F."/>
            <person name="Kuo A."/>
            <person name="Rensing S.A."/>
            <person name="Schmutz J."/>
            <person name="Symeonidi A."/>
            <person name="Elias M."/>
            <person name="Eveleigh R.J."/>
            <person name="Herman E.K."/>
            <person name="Klute M.J."/>
            <person name="Nakayama T."/>
            <person name="Obornik M."/>
            <person name="Reyes-Prieto A."/>
            <person name="Armbrust E.V."/>
            <person name="Aves S.J."/>
            <person name="Beiko R.G."/>
            <person name="Coutinho P."/>
            <person name="Dacks J.B."/>
            <person name="Durnford D.G."/>
            <person name="Fast N.M."/>
            <person name="Green B.R."/>
            <person name="Grisdale C.J."/>
            <person name="Hempel F."/>
            <person name="Henrissat B."/>
            <person name="Hoppner M.P."/>
            <person name="Ishida K."/>
            <person name="Kim E."/>
            <person name="Koreny L."/>
            <person name="Kroth P.G."/>
            <person name="Liu Y."/>
            <person name="Malik S.B."/>
            <person name="Maier U.G."/>
            <person name="McRose D."/>
            <person name="Mock T."/>
            <person name="Neilson J.A."/>
            <person name="Onodera N.T."/>
            <person name="Poole A.M."/>
            <person name="Pritham E.J."/>
            <person name="Richards T.A."/>
            <person name="Rocap G."/>
            <person name="Roy S.W."/>
            <person name="Sarai C."/>
            <person name="Schaack S."/>
            <person name="Shirato S."/>
            <person name="Slamovits C.H."/>
            <person name="Spencer D.F."/>
            <person name="Suzuki S."/>
            <person name="Worden A.Z."/>
            <person name="Zauner S."/>
            <person name="Barry K."/>
            <person name="Bell C."/>
            <person name="Bharti A.K."/>
            <person name="Crow J.A."/>
            <person name="Grimwood J."/>
            <person name="Kramer R."/>
            <person name="Lindquist E."/>
            <person name="Lucas S."/>
            <person name="Salamov A."/>
            <person name="McFadden G.I."/>
            <person name="Lane C.E."/>
            <person name="Keeling P.J."/>
            <person name="Gray M.W."/>
            <person name="Grigoriev I.V."/>
            <person name="Archibald J.M."/>
        </authorList>
    </citation>
    <scope>NUCLEOTIDE SEQUENCE</scope>
    <source>
        <strain evidence="2 4">CCMP2712</strain>
    </source>
</reference>
<reference evidence="4" key="2">
    <citation type="submission" date="2012-11" db="EMBL/GenBank/DDBJ databases">
        <authorList>
            <person name="Kuo A."/>
            <person name="Curtis B.A."/>
            <person name="Tanifuji G."/>
            <person name="Burki F."/>
            <person name="Gruber A."/>
            <person name="Irimia M."/>
            <person name="Maruyama S."/>
            <person name="Arias M.C."/>
            <person name="Ball S.G."/>
            <person name="Gile G.H."/>
            <person name="Hirakawa Y."/>
            <person name="Hopkins J.F."/>
            <person name="Rensing S.A."/>
            <person name="Schmutz J."/>
            <person name="Symeonidi A."/>
            <person name="Elias M."/>
            <person name="Eveleigh R.J."/>
            <person name="Herman E.K."/>
            <person name="Klute M.J."/>
            <person name="Nakayama T."/>
            <person name="Obornik M."/>
            <person name="Reyes-Prieto A."/>
            <person name="Armbrust E.V."/>
            <person name="Aves S.J."/>
            <person name="Beiko R.G."/>
            <person name="Coutinho P."/>
            <person name="Dacks J.B."/>
            <person name="Durnford D.G."/>
            <person name="Fast N.M."/>
            <person name="Green B.R."/>
            <person name="Grisdale C."/>
            <person name="Hempe F."/>
            <person name="Henrissat B."/>
            <person name="Hoppner M.P."/>
            <person name="Ishida K.-I."/>
            <person name="Kim E."/>
            <person name="Koreny L."/>
            <person name="Kroth P.G."/>
            <person name="Liu Y."/>
            <person name="Malik S.-B."/>
            <person name="Maier U.G."/>
            <person name="McRose D."/>
            <person name="Mock T."/>
            <person name="Neilson J.A."/>
            <person name="Onodera N.T."/>
            <person name="Poole A.M."/>
            <person name="Pritham E.J."/>
            <person name="Richards T.A."/>
            <person name="Rocap G."/>
            <person name="Roy S.W."/>
            <person name="Sarai C."/>
            <person name="Schaack S."/>
            <person name="Shirato S."/>
            <person name="Slamovits C.H."/>
            <person name="Spencer D.F."/>
            <person name="Suzuki S."/>
            <person name="Worden A.Z."/>
            <person name="Zauner S."/>
            <person name="Barry K."/>
            <person name="Bell C."/>
            <person name="Bharti A.K."/>
            <person name="Crow J.A."/>
            <person name="Grimwood J."/>
            <person name="Kramer R."/>
            <person name="Lindquist E."/>
            <person name="Lucas S."/>
            <person name="Salamov A."/>
            <person name="McFadden G.I."/>
            <person name="Lane C.E."/>
            <person name="Keeling P.J."/>
            <person name="Gray M.W."/>
            <person name="Grigoriev I.V."/>
            <person name="Archibald J.M."/>
        </authorList>
    </citation>
    <scope>NUCLEOTIDE SEQUENCE</scope>
    <source>
        <strain evidence="4">CCMP2712</strain>
    </source>
</reference>
<evidence type="ECO:0000313" key="2">
    <source>
        <dbReference type="EMBL" id="EKX52164.1"/>
    </source>
</evidence>
<dbReference type="GeneID" id="17309023"/>
<sequence>MPMDGSEGSQVYGPVMIAPDRNVRHALSERMTYGLDQQRGGSADASISSLGQHAAALLHSPASLKALKAYREKMQGTSHLKQSMPRNLVQISGSEESSWHPGRYSSARGSGYSLLNSRATKNALRELQLHEAGARGHSHSDAMDTKGREALLSTKLRNNAGFTYIRSRKQALEAYKDLMEERLQQGPTESADELSGMKMARKERIRRESEGHGRRFAARLTQDSNSLQDLKTEIDLKETDLHSIENEERARRMEASDLQGHALSLEREEMQDFSAAEMSRRKTLREALELLHDKKRARHLETEISYEKKRADELKQEAKHLQRMSEERKKKFDEMAGPVKKAQEDVHRANQAYNAVELKLAGAETTAESLANKPKLAQQAMARIQKLQRESERMQDLVKTATGRLRSLESEKGAESFTDGIDSHFFSSKKRSIDKLQKAEKISQREDILRVQRDRIMRRVNSKLPELEKKIHHSKELHSDYLKLHNLAVKAQLKADKAKQQDWRLQHKMAADRKELDEIKREIESYKRQYNRLSQ</sequence>
<dbReference type="KEGG" id="gtt:GUITHDRAFT_102066"/>
<dbReference type="RefSeq" id="XP_005839144.1">
    <property type="nucleotide sequence ID" value="XM_005839087.1"/>
</dbReference>
<proteinExistence type="predicted"/>
<reference evidence="3" key="3">
    <citation type="submission" date="2016-03" db="UniProtKB">
        <authorList>
            <consortium name="EnsemblProtists"/>
        </authorList>
    </citation>
    <scope>IDENTIFICATION</scope>
</reference>
<organism evidence="2">
    <name type="scientific">Guillardia theta (strain CCMP2712)</name>
    <name type="common">Cryptophyte</name>
    <dbReference type="NCBI Taxonomy" id="905079"/>
    <lineage>
        <taxon>Eukaryota</taxon>
        <taxon>Cryptophyceae</taxon>
        <taxon>Pyrenomonadales</taxon>
        <taxon>Geminigeraceae</taxon>
        <taxon>Guillardia</taxon>
    </lineage>
</organism>
<evidence type="ECO:0000313" key="4">
    <source>
        <dbReference type="Proteomes" id="UP000011087"/>
    </source>
</evidence>
<evidence type="ECO:0000313" key="3">
    <source>
        <dbReference type="EnsemblProtists" id="EKX52164"/>
    </source>
</evidence>
<dbReference type="HOGENOM" id="CLU_509480_0_0_1"/>
<keyword evidence="1" id="KW-0175">Coiled coil</keyword>
<name>L1JV15_GUITC</name>
<feature type="coiled-coil region" evidence="1">
    <location>
        <begin position="297"/>
        <end position="411"/>
    </location>
</feature>
<dbReference type="EnsemblProtists" id="EKX52164">
    <property type="protein sequence ID" value="EKX52164"/>
    <property type="gene ID" value="GUITHDRAFT_102066"/>
</dbReference>